<name>A0ABS8SF13_DATST</name>
<dbReference type="EMBL" id="JACEIK010000459">
    <property type="protein sequence ID" value="MCD7457493.1"/>
    <property type="molecule type" value="Genomic_DNA"/>
</dbReference>
<keyword evidence="2" id="KW-1185">Reference proteome</keyword>
<accession>A0ABS8SF13</accession>
<dbReference type="InterPro" id="IPR036869">
    <property type="entry name" value="J_dom_sf"/>
</dbReference>
<reference evidence="1 2" key="1">
    <citation type="journal article" date="2021" name="BMC Genomics">
        <title>Datura genome reveals duplications of psychoactive alkaloid biosynthetic genes and high mutation rate following tissue culture.</title>
        <authorList>
            <person name="Rajewski A."/>
            <person name="Carter-House D."/>
            <person name="Stajich J."/>
            <person name="Litt A."/>
        </authorList>
    </citation>
    <scope>NUCLEOTIDE SEQUENCE [LARGE SCALE GENOMIC DNA]</scope>
    <source>
        <strain evidence="1">AR-01</strain>
    </source>
</reference>
<dbReference type="Proteomes" id="UP000823775">
    <property type="component" value="Unassembled WGS sequence"/>
</dbReference>
<sequence length="156" mass="17877">MCLIPRHPPHFKQGLHIQTRTWDPQAAQFVLGEAYQVLSDPEKRELYDKFGKEDMPKDLMHPAAAEHSGEIEEIAKEKAGEAHNNFKRISSAIWKAGKDEFLEWHNQKLFAKSCSSFFWGQKKLGTIFQGAKPLYRRDSSLRSENMDMVDSGPSSK</sequence>
<evidence type="ECO:0000313" key="1">
    <source>
        <dbReference type="EMBL" id="MCD7457493.1"/>
    </source>
</evidence>
<dbReference type="Gene3D" id="1.10.287.110">
    <property type="entry name" value="DnaJ domain"/>
    <property type="match status" value="1"/>
</dbReference>
<evidence type="ECO:0000313" key="2">
    <source>
        <dbReference type="Proteomes" id="UP000823775"/>
    </source>
</evidence>
<organism evidence="1 2">
    <name type="scientific">Datura stramonium</name>
    <name type="common">Jimsonweed</name>
    <name type="synonym">Common thornapple</name>
    <dbReference type="NCBI Taxonomy" id="4076"/>
    <lineage>
        <taxon>Eukaryota</taxon>
        <taxon>Viridiplantae</taxon>
        <taxon>Streptophyta</taxon>
        <taxon>Embryophyta</taxon>
        <taxon>Tracheophyta</taxon>
        <taxon>Spermatophyta</taxon>
        <taxon>Magnoliopsida</taxon>
        <taxon>eudicotyledons</taxon>
        <taxon>Gunneridae</taxon>
        <taxon>Pentapetalae</taxon>
        <taxon>asterids</taxon>
        <taxon>lamiids</taxon>
        <taxon>Solanales</taxon>
        <taxon>Solanaceae</taxon>
        <taxon>Solanoideae</taxon>
        <taxon>Datureae</taxon>
        <taxon>Datura</taxon>
    </lineage>
</organism>
<proteinExistence type="predicted"/>
<protein>
    <recommendedName>
        <fullName evidence="3">J domain-containing protein</fullName>
    </recommendedName>
</protein>
<dbReference type="SUPFAM" id="SSF46565">
    <property type="entry name" value="Chaperone J-domain"/>
    <property type="match status" value="1"/>
</dbReference>
<comment type="caution">
    <text evidence="1">The sequence shown here is derived from an EMBL/GenBank/DDBJ whole genome shotgun (WGS) entry which is preliminary data.</text>
</comment>
<gene>
    <name evidence="1" type="ORF">HAX54_035219</name>
</gene>
<evidence type="ECO:0008006" key="3">
    <source>
        <dbReference type="Google" id="ProtNLM"/>
    </source>
</evidence>